<reference evidence="1" key="2">
    <citation type="submission" date="2020-09" db="EMBL/GenBank/DDBJ databases">
        <authorList>
            <person name="Sun Q."/>
            <person name="Ohkuma M."/>
        </authorList>
    </citation>
    <scope>NUCLEOTIDE SEQUENCE</scope>
    <source>
        <strain evidence="1">JCM 3131</strain>
    </source>
</reference>
<dbReference type="RefSeq" id="WP_189218113.1">
    <property type="nucleotide sequence ID" value="NZ_BMQK01000008.1"/>
</dbReference>
<protein>
    <submittedName>
        <fullName evidence="1">Uncharacterized protein</fullName>
    </submittedName>
</protein>
<keyword evidence="2" id="KW-1185">Reference proteome</keyword>
<name>A0A918ESK8_9ACTN</name>
<sequence length="98" mass="10950">MHYAALGQPQDADEFITAITALQSKLRTSPDRFEQDLVEGATGGVAIVKKHGEPWIRVSPRGEQDEPESLVAIKAEIERRWGTIDPLDILKYAEFDTD</sequence>
<reference evidence="1" key="1">
    <citation type="journal article" date="2014" name="Int. J. Syst. Evol. Microbiol.">
        <title>Complete genome sequence of Corynebacterium casei LMG S-19264T (=DSM 44701T), isolated from a smear-ripened cheese.</title>
        <authorList>
            <consortium name="US DOE Joint Genome Institute (JGI-PGF)"/>
            <person name="Walter F."/>
            <person name="Albersmeier A."/>
            <person name="Kalinowski J."/>
            <person name="Ruckert C."/>
        </authorList>
    </citation>
    <scope>NUCLEOTIDE SEQUENCE</scope>
    <source>
        <strain evidence="1">JCM 3131</strain>
    </source>
</reference>
<dbReference type="AlphaFoldDB" id="A0A918ESK8"/>
<gene>
    <name evidence="1" type="ORF">GCM10010145_38900</name>
</gene>
<proteinExistence type="predicted"/>
<comment type="caution">
    <text evidence="1">The sequence shown here is derived from an EMBL/GenBank/DDBJ whole genome shotgun (WGS) entry which is preliminary data.</text>
</comment>
<evidence type="ECO:0000313" key="1">
    <source>
        <dbReference type="EMBL" id="GGQ65230.1"/>
    </source>
</evidence>
<accession>A0A918ESK8</accession>
<evidence type="ECO:0000313" key="2">
    <source>
        <dbReference type="Proteomes" id="UP000620156"/>
    </source>
</evidence>
<organism evidence="1 2">
    <name type="scientific">Streptomyces ruber</name>
    <dbReference type="NCBI Taxonomy" id="83378"/>
    <lineage>
        <taxon>Bacteria</taxon>
        <taxon>Bacillati</taxon>
        <taxon>Actinomycetota</taxon>
        <taxon>Actinomycetes</taxon>
        <taxon>Kitasatosporales</taxon>
        <taxon>Streptomycetaceae</taxon>
        <taxon>Streptomyces</taxon>
    </lineage>
</organism>
<dbReference type="Proteomes" id="UP000620156">
    <property type="component" value="Unassembled WGS sequence"/>
</dbReference>
<dbReference type="EMBL" id="BMQK01000008">
    <property type="protein sequence ID" value="GGQ65230.1"/>
    <property type="molecule type" value="Genomic_DNA"/>
</dbReference>